<proteinExistence type="predicted"/>
<sequence>MNNRKWFQLLAVLIFASVLLIGAVQRFDTIQAKKIIVTGSGGLVLGVSSGALRINGKQLILDVDADTSITCDTDDQCDWELGGQDEYVFTAAIFDIGEGTLTRIDLDADNDTSIRSRDDDTIDFELGGSDVFSMTASNFYLNAKILATDEDQDTTIRSSVDDVLTITLGAVAGHLDVAIGNLKVGDGTPSFTQDGEDAYVEGVLEAASDVIMGAQSTISVVFGIPITPTGWYQPIESADFGAGDGQAVTPIAAPSGDTNGTRLLLYNINASQVITIDGTGTTVECKADVILAPTDTLELFWNGDDWKCISNYDNS</sequence>
<accession>A0A0F9HNW0</accession>
<dbReference type="EMBL" id="LAZR01016338">
    <property type="protein sequence ID" value="KKM04937.1"/>
    <property type="molecule type" value="Genomic_DNA"/>
</dbReference>
<organism evidence="1">
    <name type="scientific">marine sediment metagenome</name>
    <dbReference type="NCBI Taxonomy" id="412755"/>
    <lineage>
        <taxon>unclassified sequences</taxon>
        <taxon>metagenomes</taxon>
        <taxon>ecological metagenomes</taxon>
    </lineage>
</organism>
<reference evidence="1" key="1">
    <citation type="journal article" date="2015" name="Nature">
        <title>Complex archaea that bridge the gap between prokaryotes and eukaryotes.</title>
        <authorList>
            <person name="Spang A."/>
            <person name="Saw J.H."/>
            <person name="Jorgensen S.L."/>
            <person name="Zaremba-Niedzwiedzka K."/>
            <person name="Martijn J."/>
            <person name="Lind A.E."/>
            <person name="van Eijk R."/>
            <person name="Schleper C."/>
            <person name="Guy L."/>
            <person name="Ettema T.J."/>
        </authorList>
    </citation>
    <scope>NUCLEOTIDE SEQUENCE</scope>
</reference>
<name>A0A0F9HNW0_9ZZZZ</name>
<dbReference type="AlphaFoldDB" id="A0A0F9HNW0"/>
<gene>
    <name evidence="1" type="ORF">LCGC14_1759210</name>
</gene>
<protein>
    <submittedName>
        <fullName evidence="1">Uncharacterized protein</fullName>
    </submittedName>
</protein>
<evidence type="ECO:0000313" key="1">
    <source>
        <dbReference type="EMBL" id="KKM04937.1"/>
    </source>
</evidence>
<comment type="caution">
    <text evidence="1">The sequence shown here is derived from an EMBL/GenBank/DDBJ whole genome shotgun (WGS) entry which is preliminary data.</text>
</comment>